<dbReference type="EMBL" id="JAFBDZ010000003">
    <property type="protein sequence ID" value="MBM7586924.1"/>
    <property type="molecule type" value="Genomic_DNA"/>
</dbReference>
<name>A0ABS2NGN6_9BACI</name>
<gene>
    <name evidence="3" type="ORF">JOC86_003476</name>
</gene>
<dbReference type="Gene3D" id="3.90.550.10">
    <property type="entry name" value="Spore Coat Polysaccharide Biosynthesis Protein SpsA, Chain A"/>
    <property type="match status" value="1"/>
</dbReference>
<dbReference type="InterPro" id="IPR001173">
    <property type="entry name" value="Glyco_trans_2-like"/>
</dbReference>
<comment type="caution">
    <text evidence="3">The sequence shown here is derived from an EMBL/GenBank/DDBJ whole genome shotgun (WGS) entry which is preliminary data.</text>
</comment>
<dbReference type="InterPro" id="IPR029044">
    <property type="entry name" value="Nucleotide-diphossugar_trans"/>
</dbReference>
<comment type="similarity">
    <text evidence="1">Belongs to the glycosyltransferase 2 family.</text>
</comment>
<feature type="domain" description="Glycosyltransferase 2-like" evidence="2">
    <location>
        <begin position="4"/>
        <end position="145"/>
    </location>
</feature>
<accession>A0ABS2NGN6</accession>
<proteinExistence type="inferred from homology"/>
<organism evidence="3 4">
    <name type="scientific">Rossellomorea pakistanensis</name>
    <dbReference type="NCBI Taxonomy" id="992288"/>
    <lineage>
        <taxon>Bacteria</taxon>
        <taxon>Bacillati</taxon>
        <taxon>Bacillota</taxon>
        <taxon>Bacilli</taxon>
        <taxon>Bacillales</taxon>
        <taxon>Bacillaceae</taxon>
        <taxon>Rossellomorea</taxon>
    </lineage>
</organism>
<sequence length="236" mass="26951">MKVSVIIPFYNCPYVDQAIKSALNQTYQNIEVIVVDDGSTQHVEKIKPFINRIKYLKKANGGTASALNYGLKHATGQYFAWLSSDDMFLKTKIERQLTFMKSTGALVSYTAFISIDANNKAINQVHSIQMSRKKLMRQLLKGCPINGCTVIADINLIKRSGFFDESFKYAQDYEMWCRLILDSSISYLDEALILYRVHNSMGSVKHANGVGKETLRVKNKYKKFFQLYSSHKKTNK</sequence>
<evidence type="ECO:0000259" key="2">
    <source>
        <dbReference type="Pfam" id="PF00535"/>
    </source>
</evidence>
<dbReference type="PANTHER" id="PTHR22916:SF3">
    <property type="entry name" value="UDP-GLCNAC:BETAGAL BETA-1,3-N-ACETYLGLUCOSAMINYLTRANSFERASE-LIKE PROTEIN 1"/>
    <property type="match status" value="1"/>
</dbReference>
<dbReference type="Pfam" id="PF00535">
    <property type="entry name" value="Glycos_transf_2"/>
    <property type="match status" value="1"/>
</dbReference>
<protein>
    <submittedName>
        <fullName evidence="3">Glycosyltransferase involved in cell wall biosynthesis</fullName>
    </submittedName>
</protein>
<dbReference type="Proteomes" id="UP001646157">
    <property type="component" value="Unassembled WGS sequence"/>
</dbReference>
<dbReference type="RefSeq" id="WP_205174091.1">
    <property type="nucleotide sequence ID" value="NZ_JAFBDZ010000003.1"/>
</dbReference>
<evidence type="ECO:0000313" key="3">
    <source>
        <dbReference type="EMBL" id="MBM7586924.1"/>
    </source>
</evidence>
<keyword evidence="4" id="KW-1185">Reference proteome</keyword>
<evidence type="ECO:0000313" key="4">
    <source>
        <dbReference type="Proteomes" id="UP001646157"/>
    </source>
</evidence>
<dbReference type="PANTHER" id="PTHR22916">
    <property type="entry name" value="GLYCOSYLTRANSFERASE"/>
    <property type="match status" value="1"/>
</dbReference>
<evidence type="ECO:0000256" key="1">
    <source>
        <dbReference type="ARBA" id="ARBA00006739"/>
    </source>
</evidence>
<dbReference type="SUPFAM" id="SSF53448">
    <property type="entry name" value="Nucleotide-diphospho-sugar transferases"/>
    <property type="match status" value="1"/>
</dbReference>
<reference evidence="3 4" key="1">
    <citation type="submission" date="2021-01" db="EMBL/GenBank/DDBJ databases">
        <title>Genomic Encyclopedia of Type Strains, Phase IV (KMG-IV): sequencing the most valuable type-strain genomes for metagenomic binning, comparative biology and taxonomic classification.</title>
        <authorList>
            <person name="Goeker M."/>
        </authorList>
    </citation>
    <scope>NUCLEOTIDE SEQUENCE [LARGE SCALE GENOMIC DNA]</scope>
    <source>
        <strain evidence="3 4">DSM 24834</strain>
    </source>
</reference>